<organism evidence="1 2">
    <name type="scientific">Aliarcobacter cryaerophilus</name>
    <dbReference type="NCBI Taxonomy" id="28198"/>
    <lineage>
        <taxon>Bacteria</taxon>
        <taxon>Pseudomonadati</taxon>
        <taxon>Campylobacterota</taxon>
        <taxon>Epsilonproteobacteria</taxon>
        <taxon>Campylobacterales</taxon>
        <taxon>Arcobacteraceae</taxon>
        <taxon>Aliarcobacter</taxon>
    </lineage>
</organism>
<dbReference type="Proteomes" id="UP000515842">
    <property type="component" value="Chromosome"/>
</dbReference>
<accession>A0A7G9LPR8</accession>
<name>A0A7G9LPR8_9BACT</name>
<reference evidence="1 2" key="1">
    <citation type="journal article" date="2020" name="Front. Microbiol.">
        <title>Genomic Analysis and Antimicrobial Resistance of Aliarcobacter cryaerophilus Strains From German Water Poultry.</title>
        <authorList>
            <person name="Muller E."/>
            <person name="Hotzel H."/>
            <person name="Ahlers C."/>
            <person name="Hanel I."/>
            <person name="Tomaso H."/>
            <person name="Abdel-Glil M.Y."/>
        </authorList>
    </citation>
    <scope>NUCLEOTIDE SEQUENCE [LARGE SCALE GENOMIC DNA]</scope>
    <source>
        <strain evidence="1 2">16CS1285-4</strain>
    </source>
</reference>
<protein>
    <submittedName>
        <fullName evidence="1">Uncharacterized protein</fullName>
    </submittedName>
</protein>
<dbReference type="RefSeq" id="WP_187474847.1">
    <property type="nucleotide sequence ID" value="NZ_CP060693.1"/>
</dbReference>
<evidence type="ECO:0000313" key="2">
    <source>
        <dbReference type="Proteomes" id="UP000515842"/>
    </source>
</evidence>
<dbReference type="EMBL" id="CP060693">
    <property type="protein sequence ID" value="QNM90617.1"/>
    <property type="molecule type" value="Genomic_DNA"/>
</dbReference>
<dbReference type="AlphaFoldDB" id="A0A7G9LPR8"/>
<proteinExistence type="predicted"/>
<sequence>MEKITLTESQRVDATAYIFTAFELEIKKKDTKITEDDYQNTLTGSIDGDADAMYVVLKKHELTKELDITLAQIKALDYFLNLKKD</sequence>
<evidence type="ECO:0000313" key="1">
    <source>
        <dbReference type="EMBL" id="QNM90617.1"/>
    </source>
</evidence>
<gene>
    <name evidence="1" type="ORF">HOO34_02485</name>
</gene>